<keyword evidence="3 6" id="KW-0489">Methyltransferase</keyword>
<proteinExistence type="inferred from homology"/>
<dbReference type="Gene3D" id="1.10.150.170">
    <property type="entry name" value="Putative methyltransferase TM0872, insert domain"/>
    <property type="match status" value="1"/>
</dbReference>
<protein>
    <recommendedName>
        <fullName evidence="6">Ribosomal RNA small subunit methyltransferase H</fullName>
        <ecNumber evidence="6">2.1.1.199</ecNumber>
    </recommendedName>
    <alternativeName>
        <fullName evidence="6">16S rRNA m(4)C1402 methyltransferase</fullName>
    </alternativeName>
    <alternativeName>
        <fullName evidence="6">rRNA (cytosine-N(4)-)-methyltransferase RsmH</fullName>
    </alternativeName>
</protein>
<comment type="subcellular location">
    <subcellularLocation>
        <location evidence="6">Cytoplasm</location>
    </subcellularLocation>
</comment>
<comment type="function">
    <text evidence="6">Specifically methylates the N4 position of cytidine in position 1402 (C1402) of 16S rRNA.</text>
</comment>
<comment type="similarity">
    <text evidence="1 6">Belongs to the methyltransferase superfamily. RsmH family.</text>
</comment>
<name>A0A7W9SPE6_ARMRO</name>
<dbReference type="EC" id="2.1.1.199" evidence="6"/>
<feature type="binding site" evidence="6">
    <location>
        <position position="99"/>
    </location>
    <ligand>
        <name>S-adenosyl-L-methionine</name>
        <dbReference type="ChEBI" id="CHEBI:59789"/>
    </ligand>
</feature>
<keyword evidence="6" id="KW-0963">Cytoplasm</keyword>
<dbReference type="CDD" id="cd02440">
    <property type="entry name" value="AdoMet_MTases"/>
    <property type="match status" value="1"/>
</dbReference>
<feature type="binding site" evidence="6">
    <location>
        <position position="50"/>
    </location>
    <ligand>
        <name>S-adenosyl-L-methionine</name>
        <dbReference type="ChEBI" id="CHEBI:59789"/>
    </ligand>
</feature>
<dbReference type="EMBL" id="JACHGW010000001">
    <property type="protein sequence ID" value="MBB6049733.1"/>
    <property type="molecule type" value="Genomic_DNA"/>
</dbReference>
<evidence type="ECO:0000256" key="2">
    <source>
        <dbReference type="ARBA" id="ARBA00022552"/>
    </source>
</evidence>
<feature type="compositionally biased region" description="Basic residues" evidence="7">
    <location>
        <begin position="290"/>
        <end position="300"/>
    </location>
</feature>
<feature type="binding site" evidence="6">
    <location>
        <position position="75"/>
    </location>
    <ligand>
        <name>S-adenosyl-L-methionine</name>
        <dbReference type="ChEBI" id="CHEBI:59789"/>
    </ligand>
</feature>
<dbReference type="SUPFAM" id="SSF81799">
    <property type="entry name" value="Putative methyltransferase TM0872, insert domain"/>
    <property type="match status" value="1"/>
</dbReference>
<dbReference type="Gene3D" id="3.40.50.150">
    <property type="entry name" value="Vaccinia Virus protein VP39"/>
    <property type="match status" value="1"/>
</dbReference>
<feature type="binding site" evidence="6">
    <location>
        <position position="92"/>
    </location>
    <ligand>
        <name>S-adenosyl-L-methionine</name>
        <dbReference type="ChEBI" id="CHEBI:59789"/>
    </ligand>
</feature>
<feature type="binding site" evidence="6">
    <location>
        <begin position="33"/>
        <end position="35"/>
    </location>
    <ligand>
        <name>S-adenosyl-L-methionine</name>
        <dbReference type="ChEBI" id="CHEBI:59789"/>
    </ligand>
</feature>
<evidence type="ECO:0000256" key="1">
    <source>
        <dbReference type="ARBA" id="ARBA00010396"/>
    </source>
</evidence>
<dbReference type="HAMAP" id="MF_01007">
    <property type="entry name" value="16SrRNA_methyltr_H"/>
    <property type="match status" value="1"/>
</dbReference>
<dbReference type="Proteomes" id="UP000520814">
    <property type="component" value="Unassembled WGS sequence"/>
</dbReference>
<dbReference type="PANTHER" id="PTHR11265:SF0">
    <property type="entry name" value="12S RRNA N4-METHYLCYTIDINE METHYLTRANSFERASE"/>
    <property type="match status" value="1"/>
</dbReference>
<dbReference type="GO" id="GO:0070475">
    <property type="term" value="P:rRNA base methylation"/>
    <property type="evidence" value="ECO:0007669"/>
    <property type="project" value="UniProtKB-UniRule"/>
</dbReference>
<dbReference type="AlphaFoldDB" id="A0A7W9SPE6"/>
<evidence type="ECO:0000256" key="6">
    <source>
        <dbReference type="HAMAP-Rule" id="MF_01007"/>
    </source>
</evidence>
<dbReference type="SUPFAM" id="SSF53335">
    <property type="entry name" value="S-adenosyl-L-methionine-dependent methyltransferases"/>
    <property type="match status" value="1"/>
</dbReference>
<evidence type="ECO:0000313" key="9">
    <source>
        <dbReference type="Proteomes" id="UP000520814"/>
    </source>
</evidence>
<evidence type="ECO:0000313" key="8">
    <source>
        <dbReference type="EMBL" id="MBB6049733.1"/>
    </source>
</evidence>
<keyword evidence="5 6" id="KW-0949">S-adenosyl-L-methionine</keyword>
<keyword evidence="9" id="KW-1185">Reference proteome</keyword>
<dbReference type="RefSeq" id="WP_184193328.1">
    <property type="nucleotide sequence ID" value="NZ_JACHGW010000001.1"/>
</dbReference>
<keyword evidence="4 6" id="KW-0808">Transferase</keyword>
<organism evidence="8 9">
    <name type="scientific">Armatimonas rosea</name>
    <dbReference type="NCBI Taxonomy" id="685828"/>
    <lineage>
        <taxon>Bacteria</taxon>
        <taxon>Bacillati</taxon>
        <taxon>Armatimonadota</taxon>
        <taxon>Armatimonadia</taxon>
        <taxon>Armatimonadales</taxon>
        <taxon>Armatimonadaceae</taxon>
        <taxon>Armatimonas</taxon>
    </lineage>
</organism>
<comment type="catalytic activity">
    <reaction evidence="6">
        <text>cytidine(1402) in 16S rRNA + S-adenosyl-L-methionine = N(4)-methylcytidine(1402) in 16S rRNA + S-adenosyl-L-homocysteine + H(+)</text>
        <dbReference type="Rhea" id="RHEA:42928"/>
        <dbReference type="Rhea" id="RHEA-COMP:10286"/>
        <dbReference type="Rhea" id="RHEA-COMP:10287"/>
        <dbReference type="ChEBI" id="CHEBI:15378"/>
        <dbReference type="ChEBI" id="CHEBI:57856"/>
        <dbReference type="ChEBI" id="CHEBI:59789"/>
        <dbReference type="ChEBI" id="CHEBI:74506"/>
        <dbReference type="ChEBI" id="CHEBI:82748"/>
        <dbReference type="EC" id="2.1.1.199"/>
    </reaction>
</comment>
<dbReference type="Pfam" id="PF01795">
    <property type="entry name" value="Methyltransf_5"/>
    <property type="match status" value="1"/>
</dbReference>
<dbReference type="PIRSF" id="PIRSF004486">
    <property type="entry name" value="MraW"/>
    <property type="match status" value="1"/>
</dbReference>
<dbReference type="InterPro" id="IPR002903">
    <property type="entry name" value="RsmH"/>
</dbReference>
<reference evidence="8 9" key="1">
    <citation type="submission" date="2020-08" db="EMBL/GenBank/DDBJ databases">
        <title>Genomic Encyclopedia of Type Strains, Phase IV (KMG-IV): sequencing the most valuable type-strain genomes for metagenomic binning, comparative biology and taxonomic classification.</title>
        <authorList>
            <person name="Goeker M."/>
        </authorList>
    </citation>
    <scope>NUCLEOTIDE SEQUENCE [LARGE SCALE GENOMIC DNA]</scope>
    <source>
        <strain evidence="8 9">DSM 23562</strain>
    </source>
</reference>
<dbReference type="GO" id="GO:0071424">
    <property type="term" value="F:rRNA (cytosine-N4-)-methyltransferase activity"/>
    <property type="evidence" value="ECO:0007669"/>
    <property type="project" value="UniProtKB-UniRule"/>
</dbReference>
<evidence type="ECO:0000256" key="7">
    <source>
        <dbReference type="SAM" id="MobiDB-lite"/>
    </source>
</evidence>
<dbReference type="PANTHER" id="PTHR11265">
    <property type="entry name" value="S-ADENOSYL-METHYLTRANSFERASE MRAW"/>
    <property type="match status" value="1"/>
</dbReference>
<accession>A0A7W9SPE6</accession>
<evidence type="ECO:0000256" key="5">
    <source>
        <dbReference type="ARBA" id="ARBA00022691"/>
    </source>
</evidence>
<feature type="region of interest" description="Disordered" evidence="7">
    <location>
        <begin position="251"/>
        <end position="300"/>
    </location>
</feature>
<evidence type="ECO:0000256" key="3">
    <source>
        <dbReference type="ARBA" id="ARBA00022603"/>
    </source>
</evidence>
<dbReference type="InterPro" id="IPR029063">
    <property type="entry name" value="SAM-dependent_MTases_sf"/>
</dbReference>
<dbReference type="NCBIfam" id="TIGR00006">
    <property type="entry name" value="16S rRNA (cytosine(1402)-N(4))-methyltransferase RsmH"/>
    <property type="match status" value="1"/>
</dbReference>
<sequence length="300" mass="33124">MSTYHTPVLLKEILEWLDPQPGKTFLDGTAGGGGHTRAFAERGAHVIAVDQDPEALAECERSCVGLPVTLWRGNFADLKLATTVPLDGILLDLGVSSHQLDTPERGFAIRFHGPLDMRMGNDDSDRETAAELLNRLPESEIARILFEYGEESRSRRIAAEIVKARPLKTTEDLVDCVRRAMPFRTRPGEIHPATKTFQGIRIAVNEELGVLEQALPDAVACLKPGGRLAVISYHSLEDRLVKTTFNELAGKRENSDLPHPGPEPPVVLEILTKKPITPGDDELRQNPRSRSAKLRVGQKR</sequence>
<gene>
    <name evidence="6" type="primary">rsmH</name>
    <name evidence="8" type="ORF">HNQ39_001495</name>
</gene>
<evidence type="ECO:0000256" key="4">
    <source>
        <dbReference type="ARBA" id="ARBA00022679"/>
    </source>
</evidence>
<dbReference type="GO" id="GO:0005737">
    <property type="term" value="C:cytoplasm"/>
    <property type="evidence" value="ECO:0007669"/>
    <property type="project" value="UniProtKB-SubCell"/>
</dbReference>
<keyword evidence="2 6" id="KW-0698">rRNA processing</keyword>
<dbReference type="InterPro" id="IPR023397">
    <property type="entry name" value="SAM-dep_MeTrfase_MraW_recog"/>
</dbReference>
<comment type="caution">
    <text evidence="8">The sequence shown here is derived from an EMBL/GenBank/DDBJ whole genome shotgun (WGS) entry which is preliminary data.</text>
</comment>